<keyword evidence="2" id="KW-1185">Reference proteome</keyword>
<protein>
    <submittedName>
        <fullName evidence="1">Uncharacterized protein</fullName>
    </submittedName>
</protein>
<proteinExistence type="predicted"/>
<name>A0A5B7JHK5_PORTR</name>
<dbReference type="EMBL" id="VSRR010091321">
    <property type="protein sequence ID" value="MPC92448.1"/>
    <property type="molecule type" value="Genomic_DNA"/>
</dbReference>
<dbReference type="AlphaFoldDB" id="A0A5B7JHK5"/>
<dbReference type="Proteomes" id="UP000324222">
    <property type="component" value="Unassembled WGS sequence"/>
</dbReference>
<comment type="caution">
    <text evidence="1">The sequence shown here is derived from an EMBL/GenBank/DDBJ whole genome shotgun (WGS) entry which is preliminary data.</text>
</comment>
<organism evidence="1 2">
    <name type="scientific">Portunus trituberculatus</name>
    <name type="common">Swimming crab</name>
    <name type="synonym">Neptunus trituberculatus</name>
    <dbReference type="NCBI Taxonomy" id="210409"/>
    <lineage>
        <taxon>Eukaryota</taxon>
        <taxon>Metazoa</taxon>
        <taxon>Ecdysozoa</taxon>
        <taxon>Arthropoda</taxon>
        <taxon>Crustacea</taxon>
        <taxon>Multicrustacea</taxon>
        <taxon>Malacostraca</taxon>
        <taxon>Eumalacostraca</taxon>
        <taxon>Eucarida</taxon>
        <taxon>Decapoda</taxon>
        <taxon>Pleocyemata</taxon>
        <taxon>Brachyura</taxon>
        <taxon>Eubrachyura</taxon>
        <taxon>Portunoidea</taxon>
        <taxon>Portunidae</taxon>
        <taxon>Portuninae</taxon>
        <taxon>Portunus</taxon>
    </lineage>
</organism>
<evidence type="ECO:0000313" key="1">
    <source>
        <dbReference type="EMBL" id="MPC92448.1"/>
    </source>
</evidence>
<accession>A0A5B7JHK5</accession>
<evidence type="ECO:0000313" key="2">
    <source>
        <dbReference type="Proteomes" id="UP000324222"/>
    </source>
</evidence>
<gene>
    <name evidence="1" type="ORF">E2C01_087538</name>
</gene>
<reference evidence="1 2" key="1">
    <citation type="submission" date="2019-05" db="EMBL/GenBank/DDBJ databases">
        <title>Another draft genome of Portunus trituberculatus and its Hox gene families provides insights of decapod evolution.</title>
        <authorList>
            <person name="Jeong J.-H."/>
            <person name="Song I."/>
            <person name="Kim S."/>
            <person name="Choi T."/>
            <person name="Kim D."/>
            <person name="Ryu S."/>
            <person name="Kim W."/>
        </authorList>
    </citation>
    <scope>NUCLEOTIDE SEQUENCE [LARGE SCALE GENOMIC DNA]</scope>
    <source>
        <tissue evidence="1">Muscle</tissue>
    </source>
</reference>
<sequence>MNMETCFFGDHFTILLTLRRVNGGQKINGHSFHYFNPPHEFLKL</sequence>